<evidence type="ECO:0000313" key="1">
    <source>
        <dbReference type="EMBL" id="MCD9637668.1"/>
    </source>
</evidence>
<comment type="caution">
    <text evidence="1">The sequence shown here is derived from an EMBL/GenBank/DDBJ whole genome shotgun (WGS) entry which is preliminary data.</text>
</comment>
<gene>
    <name evidence="1" type="ORF">HAX54_021076</name>
</gene>
<organism evidence="1 2">
    <name type="scientific">Datura stramonium</name>
    <name type="common">Jimsonweed</name>
    <name type="synonym">Common thornapple</name>
    <dbReference type="NCBI Taxonomy" id="4076"/>
    <lineage>
        <taxon>Eukaryota</taxon>
        <taxon>Viridiplantae</taxon>
        <taxon>Streptophyta</taxon>
        <taxon>Embryophyta</taxon>
        <taxon>Tracheophyta</taxon>
        <taxon>Spermatophyta</taxon>
        <taxon>Magnoliopsida</taxon>
        <taxon>eudicotyledons</taxon>
        <taxon>Gunneridae</taxon>
        <taxon>Pentapetalae</taxon>
        <taxon>asterids</taxon>
        <taxon>lamiids</taxon>
        <taxon>Solanales</taxon>
        <taxon>Solanaceae</taxon>
        <taxon>Solanoideae</taxon>
        <taxon>Datureae</taxon>
        <taxon>Datura</taxon>
    </lineage>
</organism>
<dbReference type="Proteomes" id="UP000823775">
    <property type="component" value="Unassembled WGS sequence"/>
</dbReference>
<reference evidence="1 2" key="1">
    <citation type="journal article" date="2021" name="BMC Genomics">
        <title>Datura genome reveals duplications of psychoactive alkaloid biosynthetic genes and high mutation rate following tissue culture.</title>
        <authorList>
            <person name="Rajewski A."/>
            <person name="Carter-House D."/>
            <person name="Stajich J."/>
            <person name="Litt A."/>
        </authorList>
    </citation>
    <scope>NUCLEOTIDE SEQUENCE [LARGE SCALE GENOMIC DNA]</scope>
    <source>
        <strain evidence="1">AR-01</strain>
    </source>
</reference>
<feature type="non-terminal residue" evidence="1">
    <location>
        <position position="1"/>
    </location>
</feature>
<name>A0ABS8USC4_DATST</name>
<accession>A0ABS8USC4</accession>
<protein>
    <submittedName>
        <fullName evidence="1">Uncharacterized protein</fullName>
    </submittedName>
</protein>
<keyword evidence="2" id="KW-1185">Reference proteome</keyword>
<dbReference type="EMBL" id="JACEIK010002533">
    <property type="protein sequence ID" value="MCD9637668.1"/>
    <property type="molecule type" value="Genomic_DNA"/>
</dbReference>
<proteinExistence type="predicted"/>
<evidence type="ECO:0000313" key="2">
    <source>
        <dbReference type="Proteomes" id="UP000823775"/>
    </source>
</evidence>
<sequence>PPEQLCNSHRIVDPWMGNNDWCFTHPSQAIELALGFNMQTLGQLIVDDPHFLRNATFQMPP</sequence>